<dbReference type="Proteomes" id="UP000272942">
    <property type="component" value="Unassembled WGS sequence"/>
</dbReference>
<feature type="transmembrane region" description="Helical" evidence="5">
    <location>
        <begin position="72"/>
        <end position="93"/>
    </location>
</feature>
<evidence type="ECO:0000256" key="5">
    <source>
        <dbReference type="SAM" id="Phobius"/>
    </source>
</evidence>
<name>A0A183A674_9TREM</name>
<dbReference type="InterPro" id="IPR018499">
    <property type="entry name" value="Tetraspanin/Peripherin"/>
</dbReference>
<sequence>MSKSVSFKPINPSEPTDFDVSPRLRLWSVGANGILIASASGVILSILATYIHRPWLGLMNALHEMISAHMTLGLLLVLGVISVALGGVGLYTIRKRSSLILGLQIFALIFLAVLEVGALYGFLTHWLTNLTLGVTYAVQSFRPGQMDPASIAAIQSILHCCGRSSYEDYFIANEDIPMNYVPFSCCDIYKHGSETCHNASLTTMKGRVGKAPEYGVDTNQLIIPKHMAFDRGCQSSLYTTVLPLLLILFGALLFFNLLTAISNGVYLHYSSQAEMDSIEFVDAALRGECQ</sequence>
<accession>A0A183A674</accession>
<dbReference type="CDD" id="cd03127">
    <property type="entry name" value="tetraspanin_LEL"/>
    <property type="match status" value="1"/>
</dbReference>
<evidence type="ECO:0000313" key="8">
    <source>
        <dbReference type="WBParaSite" id="ECPE_0000245901-mRNA-1"/>
    </source>
</evidence>
<dbReference type="InterPro" id="IPR008952">
    <property type="entry name" value="Tetraspanin_EC2_sf"/>
</dbReference>
<comment type="subcellular location">
    <subcellularLocation>
        <location evidence="1">Membrane</location>
        <topology evidence="1">Multi-pass membrane protein</topology>
    </subcellularLocation>
</comment>
<keyword evidence="4 5" id="KW-0472">Membrane</keyword>
<evidence type="ECO:0000256" key="4">
    <source>
        <dbReference type="ARBA" id="ARBA00023136"/>
    </source>
</evidence>
<evidence type="ECO:0000313" key="6">
    <source>
        <dbReference type="EMBL" id="VDP66540.1"/>
    </source>
</evidence>
<dbReference type="EMBL" id="UZAN01039625">
    <property type="protein sequence ID" value="VDP66540.1"/>
    <property type="molecule type" value="Genomic_DNA"/>
</dbReference>
<gene>
    <name evidence="6" type="ORF">ECPE_LOCUS2459</name>
</gene>
<evidence type="ECO:0000256" key="3">
    <source>
        <dbReference type="ARBA" id="ARBA00022989"/>
    </source>
</evidence>
<dbReference type="Pfam" id="PF00335">
    <property type="entry name" value="Tetraspanin"/>
    <property type="match status" value="1"/>
</dbReference>
<feature type="transmembrane region" description="Helical" evidence="5">
    <location>
        <begin position="99"/>
        <end position="123"/>
    </location>
</feature>
<proteinExistence type="predicted"/>
<evidence type="ECO:0000256" key="2">
    <source>
        <dbReference type="ARBA" id="ARBA00022692"/>
    </source>
</evidence>
<organism evidence="8">
    <name type="scientific">Echinostoma caproni</name>
    <dbReference type="NCBI Taxonomy" id="27848"/>
    <lineage>
        <taxon>Eukaryota</taxon>
        <taxon>Metazoa</taxon>
        <taxon>Spiralia</taxon>
        <taxon>Lophotrochozoa</taxon>
        <taxon>Platyhelminthes</taxon>
        <taxon>Trematoda</taxon>
        <taxon>Digenea</taxon>
        <taxon>Plagiorchiida</taxon>
        <taxon>Echinostomata</taxon>
        <taxon>Echinostomatoidea</taxon>
        <taxon>Echinostomatidae</taxon>
        <taxon>Echinostoma</taxon>
    </lineage>
</organism>
<feature type="transmembrane region" description="Helical" evidence="5">
    <location>
        <begin position="237"/>
        <end position="261"/>
    </location>
</feature>
<reference evidence="8" key="1">
    <citation type="submission" date="2016-06" db="UniProtKB">
        <authorList>
            <consortium name="WormBaseParasite"/>
        </authorList>
    </citation>
    <scope>IDENTIFICATION</scope>
</reference>
<evidence type="ECO:0000313" key="7">
    <source>
        <dbReference type="Proteomes" id="UP000272942"/>
    </source>
</evidence>
<feature type="transmembrane region" description="Helical" evidence="5">
    <location>
        <begin position="26"/>
        <end position="51"/>
    </location>
</feature>
<dbReference type="Gene3D" id="1.10.1450.10">
    <property type="entry name" value="Tetraspanin"/>
    <property type="match status" value="1"/>
</dbReference>
<evidence type="ECO:0000256" key="1">
    <source>
        <dbReference type="ARBA" id="ARBA00004141"/>
    </source>
</evidence>
<dbReference type="AlphaFoldDB" id="A0A183A674"/>
<dbReference type="WBParaSite" id="ECPE_0000245901-mRNA-1">
    <property type="protein sequence ID" value="ECPE_0000245901-mRNA-1"/>
    <property type="gene ID" value="ECPE_0000245901"/>
</dbReference>
<reference evidence="6 7" key="2">
    <citation type="submission" date="2018-11" db="EMBL/GenBank/DDBJ databases">
        <authorList>
            <consortium name="Pathogen Informatics"/>
        </authorList>
    </citation>
    <scope>NUCLEOTIDE SEQUENCE [LARGE SCALE GENOMIC DNA]</scope>
    <source>
        <strain evidence="6 7">Egypt</strain>
    </source>
</reference>
<dbReference type="GO" id="GO:0016020">
    <property type="term" value="C:membrane"/>
    <property type="evidence" value="ECO:0007669"/>
    <property type="project" value="UniProtKB-SubCell"/>
</dbReference>
<keyword evidence="7" id="KW-1185">Reference proteome</keyword>
<dbReference type="OrthoDB" id="9972904at2759"/>
<keyword evidence="2 5" id="KW-0812">Transmembrane</keyword>
<dbReference type="SUPFAM" id="SSF48652">
    <property type="entry name" value="Tetraspanin"/>
    <property type="match status" value="1"/>
</dbReference>
<protein>
    <submittedName>
        <fullName evidence="8">Tetraspanin</fullName>
    </submittedName>
</protein>
<keyword evidence="3 5" id="KW-1133">Transmembrane helix</keyword>